<evidence type="ECO:0000256" key="8">
    <source>
        <dbReference type="ARBA" id="ARBA00022842"/>
    </source>
</evidence>
<comment type="caution">
    <text evidence="15">The sequence shown here is derived from an EMBL/GenBank/DDBJ whole genome shotgun (WGS) entry which is preliminary data.</text>
</comment>
<dbReference type="InterPro" id="IPR012846">
    <property type="entry name" value="Acetolactate_synth_lsu"/>
</dbReference>
<dbReference type="GO" id="GO:0030976">
    <property type="term" value="F:thiamine pyrophosphate binding"/>
    <property type="evidence" value="ECO:0007669"/>
    <property type="project" value="UniProtKB-UniRule"/>
</dbReference>
<dbReference type="Pfam" id="PF00205">
    <property type="entry name" value="TPP_enzyme_M"/>
    <property type="match status" value="1"/>
</dbReference>
<dbReference type="GO" id="GO:0050660">
    <property type="term" value="F:flavin adenine dinucleotide binding"/>
    <property type="evidence" value="ECO:0007669"/>
    <property type="project" value="InterPro"/>
</dbReference>
<dbReference type="Gene3D" id="3.40.50.1220">
    <property type="entry name" value="TPP-binding domain"/>
    <property type="match status" value="1"/>
</dbReference>
<proteinExistence type="inferred from homology"/>
<evidence type="ECO:0000256" key="11">
    <source>
        <dbReference type="RuleBase" id="RU003591"/>
    </source>
</evidence>
<keyword evidence="7 11" id="KW-0479">Metal-binding</keyword>
<name>A0A3E0HFL3_9FLAO</name>
<keyword evidence="5 11" id="KW-0028">Amino-acid biosynthesis</keyword>
<evidence type="ECO:0000313" key="15">
    <source>
        <dbReference type="EMBL" id="REH44509.1"/>
    </source>
</evidence>
<evidence type="ECO:0000259" key="13">
    <source>
        <dbReference type="Pfam" id="PF02775"/>
    </source>
</evidence>
<evidence type="ECO:0000313" key="16">
    <source>
        <dbReference type="Proteomes" id="UP000256884"/>
    </source>
</evidence>
<organism evidence="15 16">
    <name type="scientific">Tenacibaculum gallaicum</name>
    <dbReference type="NCBI Taxonomy" id="561505"/>
    <lineage>
        <taxon>Bacteria</taxon>
        <taxon>Pseudomonadati</taxon>
        <taxon>Bacteroidota</taxon>
        <taxon>Flavobacteriia</taxon>
        <taxon>Flavobacteriales</taxon>
        <taxon>Flavobacteriaceae</taxon>
        <taxon>Tenacibaculum</taxon>
    </lineage>
</organism>
<dbReference type="GO" id="GO:0003984">
    <property type="term" value="F:acetolactate synthase activity"/>
    <property type="evidence" value="ECO:0007669"/>
    <property type="project" value="UniProtKB-EC"/>
</dbReference>
<dbReference type="InterPro" id="IPR039368">
    <property type="entry name" value="AHAS_TPP"/>
</dbReference>
<evidence type="ECO:0000259" key="14">
    <source>
        <dbReference type="Pfam" id="PF02776"/>
    </source>
</evidence>
<evidence type="ECO:0000256" key="7">
    <source>
        <dbReference type="ARBA" id="ARBA00022723"/>
    </source>
</evidence>
<dbReference type="PROSITE" id="PS00187">
    <property type="entry name" value="TPP_ENZYMES"/>
    <property type="match status" value="1"/>
</dbReference>
<comment type="pathway">
    <text evidence="2 11">Amino-acid biosynthesis; L-valine biosynthesis; L-valine from pyruvate: step 1/4.</text>
</comment>
<keyword evidence="8 11" id="KW-0460">Magnesium</keyword>
<keyword evidence="16" id="KW-1185">Reference proteome</keyword>
<dbReference type="InterPro" id="IPR029061">
    <property type="entry name" value="THDP-binding"/>
</dbReference>
<dbReference type="FunFam" id="3.40.50.970:FF:000007">
    <property type="entry name" value="Acetolactate synthase"/>
    <property type="match status" value="1"/>
</dbReference>
<accession>A0A3E0HFL3</accession>
<evidence type="ECO:0000256" key="2">
    <source>
        <dbReference type="ARBA" id="ARBA00005025"/>
    </source>
</evidence>
<gene>
    <name evidence="15" type="ORF">C7448_11141</name>
</gene>
<evidence type="ECO:0000259" key="12">
    <source>
        <dbReference type="Pfam" id="PF00205"/>
    </source>
</evidence>
<comment type="cofactor">
    <cofactor evidence="11">
        <name>Mg(2+)</name>
        <dbReference type="ChEBI" id="CHEBI:18420"/>
    </cofactor>
    <text evidence="11">Binds 1 Mg(2+) ion per subunit.</text>
</comment>
<dbReference type="InterPro" id="IPR029035">
    <property type="entry name" value="DHS-like_NAD/FAD-binding_dom"/>
</dbReference>
<dbReference type="OrthoDB" id="4494979at2"/>
<dbReference type="Pfam" id="PF02776">
    <property type="entry name" value="TPP_enzyme_N"/>
    <property type="match status" value="1"/>
</dbReference>
<dbReference type="GO" id="GO:0009097">
    <property type="term" value="P:isoleucine biosynthetic process"/>
    <property type="evidence" value="ECO:0007669"/>
    <property type="project" value="UniProtKB-UniPathway"/>
</dbReference>
<dbReference type="FunFam" id="3.40.50.1220:FF:000008">
    <property type="entry name" value="Acetolactate synthase"/>
    <property type="match status" value="1"/>
</dbReference>
<dbReference type="PANTHER" id="PTHR18968">
    <property type="entry name" value="THIAMINE PYROPHOSPHATE ENZYMES"/>
    <property type="match status" value="1"/>
</dbReference>
<evidence type="ECO:0000256" key="3">
    <source>
        <dbReference type="ARBA" id="ARBA00007812"/>
    </source>
</evidence>
<dbReference type="InterPro" id="IPR012001">
    <property type="entry name" value="Thiamin_PyroP_enz_TPP-bd_dom"/>
</dbReference>
<comment type="similarity">
    <text evidence="3 11">Belongs to the TPP enzyme family.</text>
</comment>
<feature type="domain" description="Thiamine pyrophosphate enzyme central" evidence="12">
    <location>
        <begin position="212"/>
        <end position="346"/>
    </location>
</feature>
<comment type="catalytic activity">
    <reaction evidence="11">
        <text>2 pyruvate + H(+) = (2S)-2-acetolactate + CO2</text>
        <dbReference type="Rhea" id="RHEA:25249"/>
        <dbReference type="ChEBI" id="CHEBI:15361"/>
        <dbReference type="ChEBI" id="CHEBI:15378"/>
        <dbReference type="ChEBI" id="CHEBI:16526"/>
        <dbReference type="ChEBI" id="CHEBI:58476"/>
        <dbReference type="EC" id="2.2.1.6"/>
    </reaction>
</comment>
<evidence type="ECO:0000256" key="5">
    <source>
        <dbReference type="ARBA" id="ARBA00022605"/>
    </source>
</evidence>
<dbReference type="GO" id="GO:0005948">
    <property type="term" value="C:acetolactate synthase complex"/>
    <property type="evidence" value="ECO:0007669"/>
    <property type="project" value="TreeGrafter"/>
</dbReference>
<keyword evidence="10 11" id="KW-0100">Branched-chain amino acid biosynthesis</keyword>
<dbReference type="PANTHER" id="PTHR18968:SF13">
    <property type="entry name" value="ACETOLACTATE SYNTHASE CATALYTIC SUBUNIT, MITOCHONDRIAL"/>
    <property type="match status" value="1"/>
</dbReference>
<dbReference type="InterPro" id="IPR000399">
    <property type="entry name" value="TPP-bd_CS"/>
</dbReference>
<feature type="domain" description="Thiamine pyrophosphate enzyme TPP-binding" evidence="13">
    <location>
        <begin position="408"/>
        <end position="555"/>
    </location>
</feature>
<dbReference type="RefSeq" id="WP_115902174.1">
    <property type="nucleotide sequence ID" value="NZ_QUNS01000011.1"/>
</dbReference>
<dbReference type="EMBL" id="QUNS01000011">
    <property type="protein sequence ID" value="REH44509.1"/>
    <property type="molecule type" value="Genomic_DNA"/>
</dbReference>
<dbReference type="GO" id="GO:0009099">
    <property type="term" value="P:L-valine biosynthetic process"/>
    <property type="evidence" value="ECO:0007669"/>
    <property type="project" value="UniProtKB-UniPathway"/>
</dbReference>
<protein>
    <recommendedName>
        <fullName evidence="4 11">Acetolactate synthase</fullName>
        <ecNumber evidence="4 11">2.2.1.6</ecNumber>
    </recommendedName>
</protein>
<evidence type="ECO:0000256" key="4">
    <source>
        <dbReference type="ARBA" id="ARBA00013145"/>
    </source>
</evidence>
<dbReference type="CDD" id="cd07035">
    <property type="entry name" value="TPP_PYR_POX_like"/>
    <property type="match status" value="1"/>
</dbReference>
<sequence>METNTQQQQQREQETTQKVTITGAEAVVKCLLAEGVDLLYGYPGGAIMPVYDELYKYQDKLHHVLTRHEQGATHAAQGYARATGKVGVAIATSGPGATNLITGIADAQIDSTPMVCITGQVGAHLLGSDAFQETDIVGISTPVTKWNYQITKASEIPEVIAKAFYIARSGRPGPVLVDITKNAQFEEFNFSYKKCTSVRSYRPVPAMDIESVKAAVELINKAEKPFVIWGQGVILGEAEEEFKAFIEKAEIPSASTLLGLSALPTKHPLHVGMVGMHGNYSPNKLTNECDVLIAIGMRFDDRVTGDLNRYAKQAKVIHFEIDPAEVDKNVKTDVAVLGNVKETLAATLSLLEENSHKEWLEEFRNLDAVEFDKVIKNDLFPTKEGLTMGEVIKQINEASKGKAIVVTDVGQHQMIASRYAEFNQSKSSITSGGLGTMGFALPAAIGAKMGTPNREVVAVIGDGGYQMTIQELGTILQTKAAVKIVVLNNEFLGMVRQWQQLFFDKRYASTVMTNPDFVAIAKGYHMAANRVTKREELANAVQEMMQSKEAYFLEVCVEKEGNVFPMIPTGASVSEVRLK</sequence>
<dbReference type="SUPFAM" id="SSF52467">
    <property type="entry name" value="DHS-like NAD/FAD-binding domain"/>
    <property type="match status" value="1"/>
</dbReference>
<evidence type="ECO:0000256" key="10">
    <source>
        <dbReference type="ARBA" id="ARBA00023304"/>
    </source>
</evidence>
<evidence type="ECO:0000256" key="9">
    <source>
        <dbReference type="ARBA" id="ARBA00023052"/>
    </source>
</evidence>
<dbReference type="SUPFAM" id="SSF52518">
    <property type="entry name" value="Thiamin diphosphate-binding fold (THDP-binding)"/>
    <property type="match status" value="2"/>
</dbReference>
<dbReference type="UniPathway" id="UPA00047">
    <property type="reaction ID" value="UER00055"/>
</dbReference>
<dbReference type="Gene3D" id="3.40.50.970">
    <property type="match status" value="2"/>
</dbReference>
<reference evidence="15 16" key="1">
    <citation type="submission" date="2018-08" db="EMBL/GenBank/DDBJ databases">
        <title>Genomic Encyclopedia of Type Strains, Phase IV (KMG-IV): sequencing the most valuable type-strain genomes for metagenomic binning, comparative biology and taxonomic classification.</title>
        <authorList>
            <person name="Goeker M."/>
        </authorList>
    </citation>
    <scope>NUCLEOTIDE SEQUENCE [LARGE SCALE GENOMIC DNA]</scope>
    <source>
        <strain evidence="15 16">DSM 18841</strain>
    </source>
</reference>
<dbReference type="EC" id="2.2.1.6" evidence="4 11"/>
<dbReference type="Proteomes" id="UP000256884">
    <property type="component" value="Unassembled WGS sequence"/>
</dbReference>
<dbReference type="AlphaFoldDB" id="A0A3E0HFL3"/>
<evidence type="ECO:0000256" key="1">
    <source>
        <dbReference type="ARBA" id="ARBA00004974"/>
    </source>
</evidence>
<dbReference type="CDD" id="cd02015">
    <property type="entry name" value="TPP_AHAS"/>
    <property type="match status" value="1"/>
</dbReference>
<dbReference type="Pfam" id="PF02775">
    <property type="entry name" value="TPP_enzyme_C"/>
    <property type="match status" value="1"/>
</dbReference>
<comment type="pathway">
    <text evidence="1 11">Amino-acid biosynthesis; L-isoleucine biosynthesis; L-isoleucine from 2-oxobutanoate: step 1/4.</text>
</comment>
<dbReference type="NCBIfam" id="TIGR00118">
    <property type="entry name" value="acolac_lg"/>
    <property type="match status" value="1"/>
</dbReference>
<comment type="cofactor">
    <cofactor evidence="11">
        <name>thiamine diphosphate</name>
        <dbReference type="ChEBI" id="CHEBI:58937"/>
    </cofactor>
    <text evidence="11">Binds 1 thiamine pyrophosphate per subunit.</text>
</comment>
<keyword evidence="6 11" id="KW-0808">Transferase</keyword>
<dbReference type="GO" id="GO:0000287">
    <property type="term" value="F:magnesium ion binding"/>
    <property type="evidence" value="ECO:0007669"/>
    <property type="project" value="UniProtKB-UniRule"/>
</dbReference>
<keyword evidence="9 11" id="KW-0786">Thiamine pyrophosphate</keyword>
<dbReference type="InterPro" id="IPR011766">
    <property type="entry name" value="TPP_enzyme_TPP-bd"/>
</dbReference>
<dbReference type="InterPro" id="IPR045229">
    <property type="entry name" value="TPP_enz"/>
</dbReference>
<dbReference type="InterPro" id="IPR012000">
    <property type="entry name" value="Thiamin_PyroP_enz_cen_dom"/>
</dbReference>
<feature type="domain" description="Thiamine pyrophosphate enzyme N-terminal TPP-binding" evidence="14">
    <location>
        <begin position="22"/>
        <end position="137"/>
    </location>
</feature>
<evidence type="ECO:0000256" key="6">
    <source>
        <dbReference type="ARBA" id="ARBA00022679"/>
    </source>
</evidence>
<dbReference type="UniPathway" id="UPA00049">
    <property type="reaction ID" value="UER00059"/>
</dbReference>